<dbReference type="InterPro" id="IPR038718">
    <property type="entry name" value="SNF2-like_sf"/>
</dbReference>
<dbReference type="Gene3D" id="3.40.50.300">
    <property type="entry name" value="P-loop containing nucleotide triphosphate hydrolases"/>
    <property type="match status" value="1"/>
</dbReference>
<dbReference type="SMART" id="SM00490">
    <property type="entry name" value="HELICc"/>
    <property type="match status" value="1"/>
</dbReference>
<proteinExistence type="predicted"/>
<dbReference type="Proteomes" id="UP000524246">
    <property type="component" value="Unassembled WGS sequence"/>
</dbReference>
<dbReference type="GO" id="GO:0016787">
    <property type="term" value="F:hydrolase activity"/>
    <property type="evidence" value="ECO:0007669"/>
    <property type="project" value="UniProtKB-KW"/>
</dbReference>
<evidence type="ECO:0000256" key="1">
    <source>
        <dbReference type="ARBA" id="ARBA00022801"/>
    </source>
</evidence>
<dbReference type="AlphaFoldDB" id="A0A7X9IJ04"/>
<comment type="caution">
    <text evidence="6">The sequence shown here is derived from an EMBL/GenBank/DDBJ whole genome shotgun (WGS) entry which is preliminary data.</text>
</comment>
<dbReference type="Gene3D" id="3.40.50.10810">
    <property type="entry name" value="Tandem AAA-ATPase domain"/>
    <property type="match status" value="1"/>
</dbReference>
<keyword evidence="2" id="KW-0863">Zinc-finger</keyword>
<keyword evidence="6" id="KW-0547">Nucleotide-binding</keyword>
<dbReference type="GO" id="GO:0004386">
    <property type="term" value="F:helicase activity"/>
    <property type="evidence" value="ECO:0007669"/>
    <property type="project" value="UniProtKB-KW"/>
</dbReference>
<accession>A0A7X9IJ04</accession>
<dbReference type="InterPro" id="IPR014001">
    <property type="entry name" value="Helicase_ATP-bd"/>
</dbReference>
<dbReference type="SMART" id="SM00487">
    <property type="entry name" value="DEXDc"/>
    <property type="match status" value="1"/>
</dbReference>
<dbReference type="GO" id="GO:0008270">
    <property type="term" value="F:zinc ion binding"/>
    <property type="evidence" value="ECO:0007669"/>
    <property type="project" value="UniProtKB-KW"/>
</dbReference>
<reference evidence="6 7" key="1">
    <citation type="journal article" date="2020" name="Biotechnol. Biofuels">
        <title>New insights from the biogas microbiome by comprehensive genome-resolved metagenomics of nearly 1600 species originating from multiple anaerobic digesters.</title>
        <authorList>
            <person name="Campanaro S."/>
            <person name="Treu L."/>
            <person name="Rodriguez-R L.M."/>
            <person name="Kovalovszki A."/>
            <person name="Ziels R.M."/>
            <person name="Maus I."/>
            <person name="Zhu X."/>
            <person name="Kougias P.G."/>
            <person name="Basile A."/>
            <person name="Luo G."/>
            <person name="Schluter A."/>
            <person name="Konstantinidis K.T."/>
            <person name="Angelidaki I."/>
        </authorList>
    </citation>
    <scope>NUCLEOTIDE SEQUENCE [LARGE SCALE GENOMIC DNA]</scope>
    <source>
        <strain evidence="6">AS27yjCOA_65</strain>
    </source>
</reference>
<dbReference type="Pfam" id="PF00176">
    <property type="entry name" value="SNF2-rel_dom"/>
    <property type="match status" value="1"/>
</dbReference>
<evidence type="ECO:0000259" key="3">
    <source>
        <dbReference type="PROSITE" id="PS50966"/>
    </source>
</evidence>
<name>A0A7X9IJ04_9DELT</name>
<dbReference type="InterPro" id="IPR001650">
    <property type="entry name" value="Helicase_C-like"/>
</dbReference>
<dbReference type="InterPro" id="IPR049730">
    <property type="entry name" value="SNF2/RAD54-like_C"/>
</dbReference>
<feature type="domain" description="Helicase C-terminal" evidence="5">
    <location>
        <begin position="913"/>
        <end position="1071"/>
    </location>
</feature>
<feature type="domain" description="Helicase ATP-binding" evidence="4">
    <location>
        <begin position="620"/>
        <end position="784"/>
    </location>
</feature>
<sequence length="1088" mass="123415">MDQNSEKKEPKLLNFMRRFAPYSTIDRGTALESSGQLHDISRLSNQINAYVDDEDGRVNRVLLKLISEESVEASCSCCSTEEMEEQWCAHAVALLIHSERTGLSNVAIASGDAGTEYQINRSTSADIAEILRELIESNNKPISNFLVPEVRIGIGFGKGTLLIRPLFNGAIPQHHKLSRGGKASPRELDNLLLRILEEEGLFDEERQLWILQDSHTIEGCLGILSEFENIFLLDNLKPLHFERQEIQAFMKVTWLSAAVDITLHWILPDGSIKYPETPVIGSSSQWTLVEQSIFSLSSSASNIAALFSHAARLVLPKSQCGPLLEILESHPKDLDPFIKVSNPLEQPKTKIATPLCRVNFELKNNPFEHFLSSQKIQIEAKLEFIYPQPKKGSNVVFLPNRLAESEAQSQLEAIGFSQVPGKKLYLISGDEALNFISDGQKDNFIGWEVNGLERIKTSLRITPLEIELRINDAQSSGKQKGIKEKIDWFECEVVTKRDGVKFPLHALFGNLRYESEAWVQLSDGAYARVPGGSMSQLKTTLGFLDSNFRLSDTIQSRLGTAQALSLCTQEQPSFKVSTTKSLDKLATRLKDFSKMKSALPSRNFKGKLRPYQKDGLSWLEFLQEFQFGGILADEMGLGKTVQTLALLQRLKENQKKGILPKFPNLVVAPTSVTTNWIYEAQRFTPNLKVLLLQGAKRREYMERLDEYDIVITSYTLLRLDRHLLEGFEFYYMILDEAQNIKNHQAATTRAAKAIKAHRRLALSGTPTENRPLELWSIFDFLMPGYLGNQEFFRNWIEKPILEHGTSTPVTKLLNSRTRPFILRRFKSEVEKDLPPKIETTLHVTMTPMQAQLYSQIVEDVRPRIFNSYDSDGMGAARVHILAALLRLRQVCNHPNSIRAFKNLPGLDSGKFNALKELLSEALQCKRKILLYSQFRDMLQIIKSWADEEKVPYCYLDGHSTKRQDIIDEFNNNEEIRLFLISLKAGGTGLNLTAADMVVIYDPWWNPAVEVQAIDRTHRIGQTKKISVYRLVTENSIENKVMELKERKSKLIEALVNDNGLSTLNLTRADLEKLFEPLPSELMNSEEEK</sequence>
<evidence type="ECO:0000313" key="7">
    <source>
        <dbReference type="Proteomes" id="UP000524246"/>
    </source>
</evidence>
<dbReference type="PROSITE" id="PS50966">
    <property type="entry name" value="ZF_SWIM"/>
    <property type="match status" value="1"/>
</dbReference>
<keyword evidence="6" id="KW-0067">ATP-binding</keyword>
<dbReference type="SUPFAM" id="SSF52540">
    <property type="entry name" value="P-loop containing nucleoside triphosphate hydrolases"/>
    <property type="match status" value="2"/>
</dbReference>
<protein>
    <submittedName>
        <fullName evidence="6">DEAD/DEAH box helicase</fullName>
    </submittedName>
</protein>
<dbReference type="PROSITE" id="PS51192">
    <property type="entry name" value="HELICASE_ATP_BIND_1"/>
    <property type="match status" value="1"/>
</dbReference>
<keyword evidence="2" id="KW-0862">Zinc</keyword>
<keyword evidence="1" id="KW-0378">Hydrolase</keyword>
<evidence type="ECO:0000259" key="4">
    <source>
        <dbReference type="PROSITE" id="PS51192"/>
    </source>
</evidence>
<feature type="domain" description="SWIM-type" evidence="3">
    <location>
        <begin position="59"/>
        <end position="99"/>
    </location>
</feature>
<dbReference type="PROSITE" id="PS51194">
    <property type="entry name" value="HELICASE_CTER"/>
    <property type="match status" value="1"/>
</dbReference>
<keyword evidence="2" id="KW-0479">Metal-binding</keyword>
<dbReference type="PANTHER" id="PTHR10799">
    <property type="entry name" value="SNF2/RAD54 HELICASE FAMILY"/>
    <property type="match status" value="1"/>
</dbReference>
<dbReference type="InterPro" id="IPR027417">
    <property type="entry name" value="P-loop_NTPase"/>
</dbReference>
<evidence type="ECO:0000313" key="6">
    <source>
        <dbReference type="EMBL" id="NMC62140.1"/>
    </source>
</evidence>
<evidence type="ECO:0000259" key="5">
    <source>
        <dbReference type="PROSITE" id="PS51194"/>
    </source>
</evidence>
<dbReference type="InterPro" id="IPR000330">
    <property type="entry name" value="SNF2_N"/>
</dbReference>
<dbReference type="CDD" id="cd18012">
    <property type="entry name" value="DEXQc_arch_SWI2_SNF2"/>
    <property type="match status" value="1"/>
</dbReference>
<keyword evidence="6" id="KW-0347">Helicase</keyword>
<dbReference type="GO" id="GO:0005524">
    <property type="term" value="F:ATP binding"/>
    <property type="evidence" value="ECO:0007669"/>
    <property type="project" value="InterPro"/>
</dbReference>
<gene>
    <name evidence="6" type="ORF">GYA55_03135</name>
</gene>
<dbReference type="Pfam" id="PF00271">
    <property type="entry name" value="Helicase_C"/>
    <property type="match status" value="1"/>
</dbReference>
<dbReference type="EMBL" id="JAAZON010000121">
    <property type="protein sequence ID" value="NMC62140.1"/>
    <property type="molecule type" value="Genomic_DNA"/>
</dbReference>
<organism evidence="6 7">
    <name type="scientific">SAR324 cluster bacterium</name>
    <dbReference type="NCBI Taxonomy" id="2024889"/>
    <lineage>
        <taxon>Bacteria</taxon>
        <taxon>Deltaproteobacteria</taxon>
        <taxon>SAR324 cluster</taxon>
    </lineage>
</organism>
<dbReference type="InterPro" id="IPR007527">
    <property type="entry name" value="Znf_SWIM"/>
</dbReference>
<evidence type="ECO:0000256" key="2">
    <source>
        <dbReference type="PROSITE-ProRule" id="PRU00325"/>
    </source>
</evidence>
<dbReference type="CDD" id="cd18793">
    <property type="entry name" value="SF2_C_SNF"/>
    <property type="match status" value="1"/>
</dbReference>